<dbReference type="AlphaFoldDB" id="A0A1B7Z105"/>
<accession>A0A1B7Z105</accession>
<comment type="caution">
    <text evidence="2">The sequence shown here is derived from an EMBL/GenBank/DDBJ whole genome shotgun (WGS) entry which is preliminary data.</text>
</comment>
<dbReference type="Proteomes" id="UP000092164">
    <property type="component" value="Unassembled WGS sequence"/>
</dbReference>
<dbReference type="EMBL" id="LZFP01000045">
    <property type="protein sequence ID" value="OBR36395.1"/>
    <property type="molecule type" value="Genomic_DNA"/>
</dbReference>
<keyword evidence="1" id="KW-1133">Transmembrane helix</keyword>
<keyword evidence="1" id="KW-0472">Membrane</keyword>
<protein>
    <recommendedName>
        <fullName evidence="4">Coenzyme Q (Ubiquinone) biosynthesis protein Coq4</fullName>
    </recommendedName>
</protein>
<dbReference type="GO" id="GO:0006744">
    <property type="term" value="P:ubiquinone biosynthetic process"/>
    <property type="evidence" value="ECO:0007669"/>
    <property type="project" value="InterPro"/>
</dbReference>
<evidence type="ECO:0000313" key="2">
    <source>
        <dbReference type="EMBL" id="OBR36395.1"/>
    </source>
</evidence>
<keyword evidence="1" id="KW-0812">Transmembrane</keyword>
<reference evidence="3" key="1">
    <citation type="submission" date="2016-06" db="EMBL/GenBank/DDBJ databases">
        <authorList>
            <person name="Zhan P."/>
        </authorList>
    </citation>
    <scope>NUCLEOTIDE SEQUENCE [LARGE SCALE GENOMIC DNA]</scope>
    <source>
        <strain evidence="3">T28</strain>
    </source>
</reference>
<dbReference type="KEGG" id="mart:BTR34_12255"/>
<dbReference type="RefSeq" id="WP_068485833.1">
    <property type="nucleotide sequence ID" value="NZ_CP018760.1"/>
</dbReference>
<dbReference type="Pfam" id="PF05019">
    <property type="entry name" value="Coq4"/>
    <property type="match status" value="1"/>
</dbReference>
<evidence type="ECO:0008006" key="4">
    <source>
        <dbReference type="Google" id="ProtNLM"/>
    </source>
</evidence>
<evidence type="ECO:0000256" key="1">
    <source>
        <dbReference type="SAM" id="Phobius"/>
    </source>
</evidence>
<organism evidence="2 3">
    <name type="scientific">Maribacter hydrothermalis</name>
    <dbReference type="NCBI Taxonomy" id="1836467"/>
    <lineage>
        <taxon>Bacteria</taxon>
        <taxon>Pseudomonadati</taxon>
        <taxon>Bacteroidota</taxon>
        <taxon>Flavobacteriia</taxon>
        <taxon>Flavobacteriales</taxon>
        <taxon>Flavobacteriaceae</taxon>
        <taxon>Maribacter</taxon>
    </lineage>
</organism>
<feature type="transmembrane region" description="Helical" evidence="1">
    <location>
        <begin position="94"/>
        <end position="113"/>
    </location>
</feature>
<proteinExistence type="predicted"/>
<name>A0A1B7Z105_9FLAO</name>
<sequence length="150" mass="17599">MRATILKKLYDWSVSPYQFFKANQAWNLETQDLLAYPANTLGSHMGLFLKDNMFQLQEKLENHDVFHVLTNTGITVTDEISMQYYLFGNGKRSIYLFAVLFLGTVLFPEYWNFFISKYKLGKSALPFHQINFQKLLNQPLNRIKSTFLIP</sequence>
<evidence type="ECO:0000313" key="3">
    <source>
        <dbReference type="Proteomes" id="UP000092164"/>
    </source>
</evidence>
<dbReference type="InterPro" id="IPR007715">
    <property type="entry name" value="Coq4"/>
</dbReference>
<keyword evidence="3" id="KW-1185">Reference proteome</keyword>
<gene>
    <name evidence="2" type="ORF">A9200_08145</name>
</gene>
<dbReference type="STRING" id="1836467.BTR34_12255"/>
<dbReference type="OrthoDB" id="6157812at2"/>